<dbReference type="GO" id="GO:0006749">
    <property type="term" value="P:glutathione metabolic process"/>
    <property type="evidence" value="ECO:0007669"/>
    <property type="project" value="InterPro"/>
</dbReference>
<dbReference type="InterPro" id="IPR010987">
    <property type="entry name" value="Glutathione-S-Trfase_C-like"/>
</dbReference>
<dbReference type="SFLD" id="SFLDS00019">
    <property type="entry name" value="Glutathione_Transferase_(cytos"/>
    <property type="match status" value="1"/>
</dbReference>
<dbReference type="FunFam" id="3.40.30.10:FF:000014">
    <property type="entry name" value="Tau class glutathione S-transferase"/>
    <property type="match status" value="1"/>
</dbReference>
<evidence type="ECO:0000259" key="6">
    <source>
        <dbReference type="PROSITE" id="PS50405"/>
    </source>
</evidence>
<dbReference type="PANTHER" id="PTHR11260:SF676">
    <property type="entry name" value="GLUTATHIONE S-TRANSFERASE U8"/>
    <property type="match status" value="1"/>
</dbReference>
<evidence type="ECO:0000313" key="8">
    <source>
        <dbReference type="Proteomes" id="UP000306102"/>
    </source>
</evidence>
<dbReference type="Pfam" id="PF02798">
    <property type="entry name" value="GST_N"/>
    <property type="match status" value="1"/>
</dbReference>
<feature type="domain" description="GST N-terminal" evidence="5">
    <location>
        <begin position="3"/>
        <end position="82"/>
    </location>
</feature>
<reference evidence="7 8" key="1">
    <citation type="journal article" date="2018" name="Proc. Natl. Acad. Sci. U.S.A.">
        <title>Draft genome sequence of Camellia sinensis var. sinensis provides insights into the evolution of the tea genome and tea quality.</title>
        <authorList>
            <person name="Wei C."/>
            <person name="Yang H."/>
            <person name="Wang S."/>
            <person name="Zhao J."/>
            <person name="Liu C."/>
            <person name="Gao L."/>
            <person name="Xia E."/>
            <person name="Lu Y."/>
            <person name="Tai Y."/>
            <person name="She G."/>
            <person name="Sun J."/>
            <person name="Cao H."/>
            <person name="Tong W."/>
            <person name="Gao Q."/>
            <person name="Li Y."/>
            <person name="Deng W."/>
            <person name="Jiang X."/>
            <person name="Wang W."/>
            <person name="Chen Q."/>
            <person name="Zhang S."/>
            <person name="Li H."/>
            <person name="Wu J."/>
            <person name="Wang P."/>
            <person name="Li P."/>
            <person name="Shi C."/>
            <person name="Zheng F."/>
            <person name="Jian J."/>
            <person name="Huang B."/>
            <person name="Shan D."/>
            <person name="Shi M."/>
            <person name="Fang C."/>
            <person name="Yue Y."/>
            <person name="Li F."/>
            <person name="Li D."/>
            <person name="Wei S."/>
            <person name="Han B."/>
            <person name="Jiang C."/>
            <person name="Yin Y."/>
            <person name="Xia T."/>
            <person name="Zhang Z."/>
            <person name="Bennetzen J.L."/>
            <person name="Zhao S."/>
            <person name="Wan X."/>
        </authorList>
    </citation>
    <scope>NUCLEOTIDE SEQUENCE [LARGE SCALE GENOMIC DNA]</scope>
    <source>
        <strain evidence="8">cv. Shuchazao</strain>
        <tissue evidence="7">Leaf</tissue>
    </source>
</reference>
<dbReference type="PROSITE" id="PS50404">
    <property type="entry name" value="GST_NTER"/>
    <property type="match status" value="1"/>
</dbReference>
<accession>A0A4V3WJZ5</accession>
<dbReference type="AlphaFoldDB" id="A0A4V3WJZ5"/>
<dbReference type="SFLD" id="SFLDG00358">
    <property type="entry name" value="Main_(cytGST)"/>
    <property type="match status" value="1"/>
</dbReference>
<dbReference type="InterPro" id="IPR036249">
    <property type="entry name" value="Thioredoxin-like_sf"/>
</dbReference>
<sequence>MAEQVKLLGHWASPFNCRIETALKLKGVQYEFIQEDLQNKSPLLLKCNPIHKKIPVLLHNGKPICESLVILEYIDETWKGTPIFPEDPHERAIGRFWANFIDEKCLPAIKKAFFTKDDKAIEEASELLQTLEAQLNDNKFFRGDNVGLVDIVANLFGYWVGVIQEAMGVELLTEEKFPRLRKCIDEVEIALKMKGVEYEVIEEDITNKSPLLLKYYPCSQKDSSVVAQWEAYLPVGLWKAWWSKDNEQAKTTEEAYIVANFIGFRLGVLLEAMGSEELLTDEKFPMGEQCRKLDPTQLEIGEQCRKLESFKLPE</sequence>
<evidence type="ECO:0000256" key="2">
    <source>
        <dbReference type="ARBA" id="ARBA00022679"/>
    </source>
</evidence>
<dbReference type="SFLD" id="SFLDG01152">
    <property type="entry name" value="Main.3:_Omega-_and_Tau-like"/>
    <property type="match status" value="1"/>
</dbReference>
<gene>
    <name evidence="7" type="ORF">TEA_022123</name>
</gene>
<dbReference type="GO" id="GO:0004364">
    <property type="term" value="F:glutathione transferase activity"/>
    <property type="evidence" value="ECO:0007669"/>
    <property type="project" value="UniProtKB-EC"/>
</dbReference>
<dbReference type="InterPro" id="IPR004046">
    <property type="entry name" value="GST_C"/>
</dbReference>
<feature type="domain" description="GST C-terminal" evidence="6">
    <location>
        <begin position="87"/>
        <end position="211"/>
    </location>
</feature>
<dbReference type="EC" id="2.5.1.18" evidence="1"/>
<dbReference type="GO" id="GO:0005737">
    <property type="term" value="C:cytoplasm"/>
    <property type="evidence" value="ECO:0007669"/>
    <property type="project" value="TreeGrafter"/>
</dbReference>
<dbReference type="InterPro" id="IPR036282">
    <property type="entry name" value="Glutathione-S-Trfase_C_sf"/>
</dbReference>
<name>A0A4V3WJZ5_CAMSN</name>
<evidence type="ECO:0000256" key="1">
    <source>
        <dbReference type="ARBA" id="ARBA00012452"/>
    </source>
</evidence>
<comment type="catalytic activity">
    <reaction evidence="3">
        <text>RX + glutathione = an S-substituted glutathione + a halide anion + H(+)</text>
        <dbReference type="Rhea" id="RHEA:16437"/>
        <dbReference type="ChEBI" id="CHEBI:15378"/>
        <dbReference type="ChEBI" id="CHEBI:16042"/>
        <dbReference type="ChEBI" id="CHEBI:17792"/>
        <dbReference type="ChEBI" id="CHEBI:57925"/>
        <dbReference type="ChEBI" id="CHEBI:90779"/>
        <dbReference type="EC" id="2.5.1.18"/>
    </reaction>
</comment>
<dbReference type="PANTHER" id="PTHR11260">
    <property type="entry name" value="GLUTATHIONE S-TRANSFERASE, GST, SUPERFAMILY, GST DOMAIN CONTAINING"/>
    <property type="match status" value="1"/>
</dbReference>
<dbReference type="EMBL" id="SDRB02012119">
    <property type="protein sequence ID" value="THF98916.1"/>
    <property type="molecule type" value="Genomic_DNA"/>
</dbReference>
<protein>
    <recommendedName>
        <fullName evidence="1">glutathione transferase</fullName>
        <ecNumber evidence="1">2.5.1.18</ecNumber>
    </recommendedName>
</protein>
<dbReference type="SUPFAM" id="SSF47616">
    <property type="entry name" value="GST C-terminal domain-like"/>
    <property type="match status" value="1"/>
</dbReference>
<dbReference type="STRING" id="542762.A0A4V3WJZ5"/>
<evidence type="ECO:0000256" key="3">
    <source>
        <dbReference type="ARBA" id="ARBA00047960"/>
    </source>
</evidence>
<dbReference type="InterPro" id="IPR045074">
    <property type="entry name" value="GST_C_Tau"/>
</dbReference>
<dbReference type="Gene3D" id="3.40.30.10">
    <property type="entry name" value="Glutaredoxin"/>
    <property type="match status" value="1"/>
</dbReference>
<keyword evidence="8" id="KW-1185">Reference proteome</keyword>
<evidence type="ECO:0000313" key="7">
    <source>
        <dbReference type="EMBL" id="THF98916.1"/>
    </source>
</evidence>
<organism evidence="7 8">
    <name type="scientific">Camellia sinensis var. sinensis</name>
    <name type="common">China tea</name>
    <dbReference type="NCBI Taxonomy" id="542762"/>
    <lineage>
        <taxon>Eukaryota</taxon>
        <taxon>Viridiplantae</taxon>
        <taxon>Streptophyta</taxon>
        <taxon>Embryophyta</taxon>
        <taxon>Tracheophyta</taxon>
        <taxon>Spermatophyta</taxon>
        <taxon>Magnoliopsida</taxon>
        <taxon>eudicotyledons</taxon>
        <taxon>Gunneridae</taxon>
        <taxon>Pentapetalae</taxon>
        <taxon>asterids</taxon>
        <taxon>Ericales</taxon>
        <taxon>Theaceae</taxon>
        <taxon>Camellia</taxon>
    </lineage>
</organism>
<dbReference type="InterPro" id="IPR040079">
    <property type="entry name" value="Glutathione_S-Trfase"/>
</dbReference>
<dbReference type="Gene3D" id="1.20.1050.10">
    <property type="match status" value="1"/>
</dbReference>
<keyword evidence="2" id="KW-0808">Transferase</keyword>
<comment type="similarity">
    <text evidence="4">Belongs to the GST superfamily.</text>
</comment>
<evidence type="ECO:0000259" key="5">
    <source>
        <dbReference type="PROSITE" id="PS50404"/>
    </source>
</evidence>
<dbReference type="CDD" id="cd03058">
    <property type="entry name" value="GST_N_Tau"/>
    <property type="match status" value="1"/>
</dbReference>
<dbReference type="Proteomes" id="UP000306102">
    <property type="component" value="Unassembled WGS sequence"/>
</dbReference>
<dbReference type="SUPFAM" id="SSF52833">
    <property type="entry name" value="Thioredoxin-like"/>
    <property type="match status" value="1"/>
</dbReference>
<dbReference type="InterPro" id="IPR004045">
    <property type="entry name" value="Glutathione_S-Trfase_N"/>
</dbReference>
<dbReference type="PROSITE" id="PS50405">
    <property type="entry name" value="GST_CTER"/>
    <property type="match status" value="1"/>
</dbReference>
<dbReference type="CDD" id="cd03185">
    <property type="entry name" value="GST_C_Tau"/>
    <property type="match status" value="1"/>
</dbReference>
<comment type="caution">
    <text evidence="7">The sequence shown here is derived from an EMBL/GenBank/DDBJ whole genome shotgun (WGS) entry which is preliminary data.</text>
</comment>
<dbReference type="InterPro" id="IPR045073">
    <property type="entry name" value="Omega/Tau-like"/>
</dbReference>
<proteinExistence type="inferred from homology"/>
<evidence type="ECO:0000256" key="4">
    <source>
        <dbReference type="RuleBase" id="RU003494"/>
    </source>
</evidence>
<dbReference type="Pfam" id="PF00043">
    <property type="entry name" value="GST_C"/>
    <property type="match status" value="1"/>
</dbReference>